<protein>
    <submittedName>
        <fullName evidence="2">Uncharacterized protein</fullName>
    </submittedName>
</protein>
<feature type="region of interest" description="Disordered" evidence="1">
    <location>
        <begin position="42"/>
        <end position="61"/>
    </location>
</feature>
<accession>A0ABY3EUM0</accession>
<dbReference type="EMBL" id="VCIZ01000001">
    <property type="protein sequence ID" value="TSP14647.1"/>
    <property type="molecule type" value="Genomic_DNA"/>
</dbReference>
<keyword evidence="3" id="KW-1185">Reference proteome</keyword>
<evidence type="ECO:0000256" key="1">
    <source>
        <dbReference type="SAM" id="MobiDB-lite"/>
    </source>
</evidence>
<dbReference type="Proteomes" id="UP000318943">
    <property type="component" value="Unassembled WGS sequence"/>
</dbReference>
<proteinExistence type="predicted"/>
<comment type="caution">
    <text evidence="2">The sequence shown here is derived from an EMBL/GenBank/DDBJ whole genome shotgun (WGS) entry which is preliminary data.</text>
</comment>
<sequence length="75" mass="8174">MALNARNLLPARSTKASKPSKQLRPRVVAMQQRGMQVLLAQADTAASKPQPSKPVRSAYTSTLRVTVSKSRLTVK</sequence>
<name>A0ABY3EUM0_9BURK</name>
<dbReference type="RefSeq" id="WP_020206141.1">
    <property type="nucleotide sequence ID" value="NZ_VCIZ01000001.1"/>
</dbReference>
<gene>
    <name evidence="2" type="ORF">FGG12_03120</name>
</gene>
<evidence type="ECO:0000313" key="2">
    <source>
        <dbReference type="EMBL" id="TSP14647.1"/>
    </source>
</evidence>
<evidence type="ECO:0000313" key="3">
    <source>
        <dbReference type="Proteomes" id="UP000318943"/>
    </source>
</evidence>
<reference evidence="2 3" key="1">
    <citation type="submission" date="2019-05" db="EMBL/GenBank/DDBJ databases">
        <title>Whole genome sequence analysis of Cupriavidus campinensis S14E4C strain.</title>
        <authorList>
            <person name="Abbaszade G."/>
            <person name="Szabo A."/>
            <person name="Toumi M."/>
            <person name="Toth E."/>
        </authorList>
    </citation>
    <scope>NUCLEOTIDE SEQUENCE [LARGE SCALE GENOMIC DNA]</scope>
    <source>
        <strain evidence="2 3">S14E4C</strain>
    </source>
</reference>
<organism evidence="2 3">
    <name type="scientific">Cupriavidus campinensis</name>
    <dbReference type="NCBI Taxonomy" id="151783"/>
    <lineage>
        <taxon>Bacteria</taxon>
        <taxon>Pseudomonadati</taxon>
        <taxon>Pseudomonadota</taxon>
        <taxon>Betaproteobacteria</taxon>
        <taxon>Burkholderiales</taxon>
        <taxon>Burkholderiaceae</taxon>
        <taxon>Cupriavidus</taxon>
    </lineage>
</organism>
<feature type="region of interest" description="Disordered" evidence="1">
    <location>
        <begin position="1"/>
        <end position="25"/>
    </location>
</feature>